<keyword evidence="6" id="KW-0521">NADP</keyword>
<comment type="catalytic activity">
    <reaction evidence="2 10">
        <text>(6R)-NADPHX = (6S)-NADPHX</text>
        <dbReference type="Rhea" id="RHEA:32227"/>
        <dbReference type="ChEBI" id="CHEBI:64076"/>
        <dbReference type="ChEBI" id="CHEBI:64077"/>
        <dbReference type="EC" id="5.1.99.6"/>
    </reaction>
</comment>
<comment type="catalytic activity">
    <reaction evidence="1 10">
        <text>(6R)-NADHX = (6S)-NADHX</text>
        <dbReference type="Rhea" id="RHEA:32215"/>
        <dbReference type="ChEBI" id="CHEBI:64074"/>
        <dbReference type="ChEBI" id="CHEBI:64075"/>
        <dbReference type="EC" id="5.1.99.6"/>
    </reaction>
</comment>
<evidence type="ECO:0000256" key="1">
    <source>
        <dbReference type="ARBA" id="ARBA00000013"/>
    </source>
</evidence>
<accession>A0A8B7PNL7</accession>
<evidence type="ECO:0000313" key="13">
    <source>
        <dbReference type="Proteomes" id="UP000694843"/>
    </source>
</evidence>
<keyword evidence="9 10" id="KW-0413">Isomerase</keyword>
<dbReference type="PANTHER" id="PTHR13232:SF10">
    <property type="entry name" value="NAD(P)H-HYDRATE EPIMERASE"/>
    <property type="match status" value="1"/>
</dbReference>
<keyword evidence="5 10" id="KW-0547">Nucleotide-binding</keyword>
<protein>
    <recommendedName>
        <fullName evidence="3 10">NAD(P)H-hydrate epimerase</fullName>
        <ecNumber evidence="3 10">5.1.99.6</ecNumber>
    </recommendedName>
    <alternativeName>
        <fullName evidence="10">NAD(P)HX epimerase</fullName>
    </alternativeName>
</protein>
<evidence type="ECO:0000256" key="5">
    <source>
        <dbReference type="ARBA" id="ARBA00022741"/>
    </source>
</evidence>
<organism evidence="13 14">
    <name type="scientific">Hyalella azteca</name>
    <name type="common">Amphipod</name>
    <dbReference type="NCBI Taxonomy" id="294128"/>
    <lineage>
        <taxon>Eukaryota</taxon>
        <taxon>Metazoa</taxon>
        <taxon>Ecdysozoa</taxon>
        <taxon>Arthropoda</taxon>
        <taxon>Crustacea</taxon>
        <taxon>Multicrustacea</taxon>
        <taxon>Malacostraca</taxon>
        <taxon>Eumalacostraca</taxon>
        <taxon>Peracarida</taxon>
        <taxon>Amphipoda</taxon>
        <taxon>Senticaudata</taxon>
        <taxon>Talitrida</taxon>
        <taxon>Talitroidea</taxon>
        <taxon>Hyalellidae</taxon>
        <taxon>Hyalella</taxon>
    </lineage>
</organism>
<evidence type="ECO:0000256" key="9">
    <source>
        <dbReference type="ARBA" id="ARBA00023235"/>
    </source>
</evidence>
<dbReference type="Gene3D" id="3.40.50.10260">
    <property type="entry name" value="YjeF N-terminal domain"/>
    <property type="match status" value="1"/>
</dbReference>
<feature type="binding site" evidence="10">
    <location>
        <begin position="107"/>
        <end position="111"/>
    </location>
    <ligand>
        <name>(6S)-NADPHX</name>
        <dbReference type="ChEBI" id="CHEBI:64076"/>
    </ligand>
</feature>
<evidence type="ECO:0000256" key="11">
    <source>
        <dbReference type="SAM" id="SignalP"/>
    </source>
</evidence>
<dbReference type="PROSITE" id="PS51385">
    <property type="entry name" value="YJEF_N"/>
    <property type="match status" value="1"/>
</dbReference>
<evidence type="ECO:0000256" key="7">
    <source>
        <dbReference type="ARBA" id="ARBA00022958"/>
    </source>
</evidence>
<dbReference type="SUPFAM" id="SSF64153">
    <property type="entry name" value="YjeF N-terminal domain-like"/>
    <property type="match status" value="1"/>
</dbReference>
<dbReference type="InterPro" id="IPR032976">
    <property type="entry name" value="YJEFN_prot_NAXE-like"/>
</dbReference>
<dbReference type="GO" id="GO:0000166">
    <property type="term" value="F:nucleotide binding"/>
    <property type="evidence" value="ECO:0007669"/>
    <property type="project" value="UniProtKB-KW"/>
</dbReference>
<name>A0A8B7PNL7_HYAAZ</name>
<dbReference type="KEGG" id="hazt:108682853"/>
<dbReference type="RefSeq" id="XP_018027585.1">
    <property type="nucleotide sequence ID" value="XM_018172096.2"/>
</dbReference>
<dbReference type="InterPro" id="IPR004443">
    <property type="entry name" value="YjeF_N_dom"/>
</dbReference>
<dbReference type="AlphaFoldDB" id="A0A8B7PNL7"/>
<dbReference type="OrthoDB" id="10064708at2759"/>
<feature type="binding site" evidence="10">
    <location>
        <position position="208"/>
    </location>
    <ligand>
        <name>K(+)</name>
        <dbReference type="ChEBI" id="CHEBI:29103"/>
    </ligand>
</feature>
<evidence type="ECO:0000256" key="8">
    <source>
        <dbReference type="ARBA" id="ARBA00023027"/>
    </source>
</evidence>
<gene>
    <name evidence="14" type="primary">LOC108682853</name>
</gene>
<proteinExistence type="inferred from homology"/>
<evidence type="ECO:0000256" key="6">
    <source>
        <dbReference type="ARBA" id="ARBA00022857"/>
    </source>
</evidence>
<comment type="function">
    <text evidence="10">Catalyzes the epimerization of the S- and R-forms of NAD(P)HX, a damaged form of NAD(P)H that is a result of enzymatic or heat-dependent hydration. This is a prerequisite for the S-specific NAD(P)H-hydrate dehydratase to allow the repair of both epimers of NAD(P)HX.</text>
</comment>
<dbReference type="GO" id="GO:0046872">
    <property type="term" value="F:metal ion binding"/>
    <property type="evidence" value="ECO:0007669"/>
    <property type="project" value="UniProtKB-KW"/>
</dbReference>
<feature type="chain" id="PRO_5034734119" description="NAD(P)H-hydrate epimerase" evidence="11">
    <location>
        <begin position="20"/>
        <end position="280"/>
    </location>
</feature>
<dbReference type="EC" id="5.1.99.6" evidence="3 10"/>
<evidence type="ECO:0000259" key="12">
    <source>
        <dbReference type="PROSITE" id="PS51385"/>
    </source>
</evidence>
<evidence type="ECO:0000256" key="2">
    <source>
        <dbReference type="ARBA" id="ARBA00000909"/>
    </source>
</evidence>
<comment type="similarity">
    <text evidence="10">Belongs to the NnrE/AIBP family.</text>
</comment>
<feature type="binding site" evidence="10">
    <location>
        <position position="205"/>
    </location>
    <ligand>
        <name>(6S)-NADPHX</name>
        <dbReference type="ChEBI" id="CHEBI:64076"/>
    </ligand>
</feature>
<feature type="binding site" evidence="10">
    <location>
        <position position="172"/>
    </location>
    <ligand>
        <name>K(+)</name>
        <dbReference type="ChEBI" id="CHEBI:29103"/>
    </ligand>
</feature>
<evidence type="ECO:0000256" key="10">
    <source>
        <dbReference type="HAMAP-Rule" id="MF_03159"/>
    </source>
</evidence>
<feature type="domain" description="YjeF N-terminal" evidence="12">
    <location>
        <begin position="57"/>
        <end position="265"/>
    </location>
</feature>
<keyword evidence="11" id="KW-0732">Signal</keyword>
<dbReference type="Pfam" id="PF03853">
    <property type="entry name" value="YjeF_N"/>
    <property type="match status" value="1"/>
</dbReference>
<evidence type="ECO:0000256" key="4">
    <source>
        <dbReference type="ARBA" id="ARBA00022723"/>
    </source>
</evidence>
<dbReference type="PANTHER" id="PTHR13232">
    <property type="entry name" value="NAD(P)H-HYDRATE EPIMERASE"/>
    <property type="match status" value="1"/>
</dbReference>
<feature type="binding site" evidence="10">
    <location>
        <begin position="176"/>
        <end position="182"/>
    </location>
    <ligand>
        <name>(6S)-NADPHX</name>
        <dbReference type="ChEBI" id="CHEBI:64076"/>
    </ligand>
</feature>
<dbReference type="OMA" id="RHLFHYG"/>
<dbReference type="CTD" id="128240"/>
<sequence length="280" mass="30632">MSVLLRVLSILQLRAACRGIIIPTLSSITCPATKLPSASVVRRMSSVAVRLLNQQEAVALDQELFTAYQFSVDQLMELAGLSCAHAIAQKYPASTHSKVLVACGPGNNGGDGLVCARHLRLLDYTPTVYYPKRTDKPLFDNLVRQCQMYDIVVSEELPTLLEIDGEFQLVVDAVFGFSFKPPVRALFLPVIEALSRTKVPVVSVDIPSGWDVEAGPPTEGFAIAPQMLISLTAPKLCARSFRGRHHMLGGRFVPPQLEQKYQLNLPSYPGTNQVVDVSVQ</sequence>
<reference evidence="14" key="1">
    <citation type="submission" date="2025-08" db="UniProtKB">
        <authorList>
            <consortium name="RefSeq"/>
        </authorList>
    </citation>
    <scope>IDENTIFICATION</scope>
    <source>
        <tissue evidence="14">Whole organism</tissue>
    </source>
</reference>
<comment type="caution">
    <text evidence="10">Lacks conserved residue(s) required for the propagation of feature annotation.</text>
</comment>
<dbReference type="Proteomes" id="UP000694843">
    <property type="component" value="Unplaced"/>
</dbReference>
<dbReference type="NCBIfam" id="TIGR00197">
    <property type="entry name" value="yjeF_nterm"/>
    <property type="match status" value="1"/>
</dbReference>
<dbReference type="GO" id="GO:0005739">
    <property type="term" value="C:mitochondrion"/>
    <property type="evidence" value="ECO:0007669"/>
    <property type="project" value="TreeGrafter"/>
</dbReference>
<dbReference type="HAMAP" id="MF_01966">
    <property type="entry name" value="NADHX_epimerase"/>
    <property type="match status" value="1"/>
</dbReference>
<keyword evidence="13" id="KW-1185">Reference proteome</keyword>
<feature type="binding site" evidence="10">
    <location>
        <position position="108"/>
    </location>
    <ligand>
        <name>K(+)</name>
        <dbReference type="ChEBI" id="CHEBI:29103"/>
    </ligand>
</feature>
<dbReference type="InterPro" id="IPR036652">
    <property type="entry name" value="YjeF_N_dom_sf"/>
</dbReference>
<evidence type="ECO:0000256" key="3">
    <source>
        <dbReference type="ARBA" id="ARBA00012228"/>
    </source>
</evidence>
<keyword evidence="8 10" id="KW-0520">NAD</keyword>
<comment type="cofactor">
    <cofactor evidence="10">
        <name>K(+)</name>
        <dbReference type="ChEBI" id="CHEBI:29103"/>
    </cofactor>
    <text evidence="10">Binds 1 potassium ion per subunit.</text>
</comment>
<feature type="signal peptide" evidence="11">
    <location>
        <begin position="1"/>
        <end position="19"/>
    </location>
</feature>
<evidence type="ECO:0000313" key="14">
    <source>
        <dbReference type="RefSeq" id="XP_018027585.1"/>
    </source>
</evidence>
<dbReference type="GO" id="GO:0052856">
    <property type="term" value="F:NAD(P)HX epimerase activity"/>
    <property type="evidence" value="ECO:0007669"/>
    <property type="project" value="UniProtKB-UniRule"/>
</dbReference>
<keyword evidence="4 10" id="KW-0479">Metal-binding</keyword>
<keyword evidence="7 10" id="KW-0630">Potassium</keyword>
<dbReference type="GeneID" id="108682853"/>